<dbReference type="AlphaFoldDB" id="A0A9W7E5N3"/>
<sequence length="154" mass="17813">MDNMIKQWHSIDRAWKMMEESGKTYSRVGLFRLDVLYTHEISIAATEGEAVVPDFLKSGGKNDRMFFGNIEHARVWATGRFDLVPHFLDSQSKGGYIGLHSEKFMKFLLREIPVTEKPICFHRVRATGKIVKDCNHGLLKDLRTFIFGFSKHYS</sequence>
<protein>
    <submittedName>
        <fullName evidence="1">Uncharacterized protein</fullName>
    </submittedName>
</protein>
<gene>
    <name evidence="1" type="ORF">TrRE_jg8979</name>
</gene>
<comment type="caution">
    <text evidence="1">The sequence shown here is derived from an EMBL/GenBank/DDBJ whole genome shotgun (WGS) entry which is preliminary data.</text>
</comment>
<dbReference type="EMBL" id="BRXZ01005487">
    <property type="protein sequence ID" value="GMH66992.1"/>
    <property type="molecule type" value="Genomic_DNA"/>
</dbReference>
<reference evidence="1" key="1">
    <citation type="submission" date="2022-07" db="EMBL/GenBank/DDBJ databases">
        <title>Genome analysis of Parmales, a sister group of diatoms, reveals the evolutionary specialization of diatoms from phago-mixotrophs to photoautotrophs.</title>
        <authorList>
            <person name="Ban H."/>
            <person name="Sato S."/>
            <person name="Yoshikawa S."/>
            <person name="Kazumasa Y."/>
            <person name="Nakamura Y."/>
            <person name="Ichinomiya M."/>
            <person name="Saitoh K."/>
            <person name="Sato N."/>
            <person name="Blanc-Mathieu R."/>
            <person name="Endo H."/>
            <person name="Kuwata A."/>
            <person name="Ogata H."/>
        </authorList>
    </citation>
    <scope>NUCLEOTIDE SEQUENCE</scope>
</reference>
<accession>A0A9W7E5N3</accession>
<name>A0A9W7E5N3_9STRA</name>
<dbReference type="OrthoDB" id="45827at2759"/>
<evidence type="ECO:0000313" key="2">
    <source>
        <dbReference type="Proteomes" id="UP001165082"/>
    </source>
</evidence>
<keyword evidence="2" id="KW-1185">Reference proteome</keyword>
<organism evidence="1 2">
    <name type="scientific">Triparma retinervis</name>
    <dbReference type="NCBI Taxonomy" id="2557542"/>
    <lineage>
        <taxon>Eukaryota</taxon>
        <taxon>Sar</taxon>
        <taxon>Stramenopiles</taxon>
        <taxon>Ochrophyta</taxon>
        <taxon>Bolidophyceae</taxon>
        <taxon>Parmales</taxon>
        <taxon>Triparmaceae</taxon>
        <taxon>Triparma</taxon>
    </lineage>
</organism>
<evidence type="ECO:0000313" key="1">
    <source>
        <dbReference type="EMBL" id="GMH66992.1"/>
    </source>
</evidence>
<dbReference type="Proteomes" id="UP001165082">
    <property type="component" value="Unassembled WGS sequence"/>
</dbReference>
<proteinExistence type="predicted"/>